<feature type="transmembrane region" description="Helical" evidence="7">
    <location>
        <begin position="423"/>
        <end position="444"/>
    </location>
</feature>
<evidence type="ECO:0000256" key="2">
    <source>
        <dbReference type="ARBA" id="ARBA00007430"/>
    </source>
</evidence>
<keyword evidence="5 7" id="KW-1133">Transmembrane helix</keyword>
<dbReference type="PANTHER" id="PTHR30250:SF10">
    <property type="entry name" value="LIPOPOLYSACCHARIDE BIOSYNTHESIS PROTEIN WZXC"/>
    <property type="match status" value="1"/>
</dbReference>
<evidence type="ECO:0000256" key="3">
    <source>
        <dbReference type="ARBA" id="ARBA00022475"/>
    </source>
</evidence>
<accession>K9E763</accession>
<keyword evidence="4 7" id="KW-0812">Transmembrane</keyword>
<feature type="transmembrane region" description="Helical" evidence="7">
    <location>
        <begin position="81"/>
        <end position="103"/>
    </location>
</feature>
<dbReference type="AlphaFoldDB" id="K9E763"/>
<dbReference type="STRING" id="883081.HMPREF9698_01310"/>
<keyword evidence="6 7" id="KW-0472">Membrane</keyword>
<comment type="caution">
    <text evidence="8">The sequence shown here is derived from an EMBL/GenBank/DDBJ whole genome shotgun (WGS) entry which is preliminary data.</text>
</comment>
<gene>
    <name evidence="8" type="ORF">HMPREF9698_01310</name>
</gene>
<dbReference type="GO" id="GO:0005886">
    <property type="term" value="C:plasma membrane"/>
    <property type="evidence" value="ECO:0007669"/>
    <property type="project" value="UniProtKB-SubCell"/>
</dbReference>
<proteinExistence type="inferred from homology"/>
<evidence type="ECO:0000256" key="5">
    <source>
        <dbReference type="ARBA" id="ARBA00022989"/>
    </source>
</evidence>
<dbReference type="Proteomes" id="UP000009875">
    <property type="component" value="Unassembled WGS sequence"/>
</dbReference>
<evidence type="ECO:0000256" key="6">
    <source>
        <dbReference type="ARBA" id="ARBA00023136"/>
    </source>
</evidence>
<reference evidence="8 9" key="1">
    <citation type="submission" date="2012-09" db="EMBL/GenBank/DDBJ databases">
        <title>The Genome Sequence of Alloiococcus otitis ATCC 51267.</title>
        <authorList>
            <consortium name="The Broad Institute Genome Sequencing Platform"/>
            <person name="Earl A."/>
            <person name="Ward D."/>
            <person name="Feldgarden M."/>
            <person name="Gevers D."/>
            <person name="Huys G."/>
            <person name="Walker B."/>
            <person name="Young S.K."/>
            <person name="Zeng Q."/>
            <person name="Gargeya S."/>
            <person name="Fitzgerald M."/>
            <person name="Haas B."/>
            <person name="Abouelleil A."/>
            <person name="Alvarado L."/>
            <person name="Arachchi H.M."/>
            <person name="Berlin A.M."/>
            <person name="Chapman S.B."/>
            <person name="Goldberg J."/>
            <person name="Griggs A."/>
            <person name="Gujja S."/>
            <person name="Hansen M."/>
            <person name="Howarth C."/>
            <person name="Imamovic A."/>
            <person name="Larimer J."/>
            <person name="McCowen C."/>
            <person name="Montmayeur A."/>
            <person name="Murphy C."/>
            <person name="Neiman D."/>
            <person name="Pearson M."/>
            <person name="Priest M."/>
            <person name="Roberts A."/>
            <person name="Saif S."/>
            <person name="Shea T."/>
            <person name="Sisk P."/>
            <person name="Sykes S."/>
            <person name="Wortman J."/>
            <person name="Nusbaum C."/>
            <person name="Birren B."/>
        </authorList>
    </citation>
    <scope>NUCLEOTIDE SEQUENCE [LARGE SCALE GENOMIC DNA]</scope>
    <source>
        <strain evidence="8 9">ATCC 51267</strain>
    </source>
</reference>
<feature type="transmembrane region" description="Helical" evidence="7">
    <location>
        <begin position="360"/>
        <end position="379"/>
    </location>
</feature>
<feature type="transmembrane region" description="Helical" evidence="7">
    <location>
        <begin position="179"/>
        <end position="201"/>
    </location>
</feature>
<feature type="transmembrane region" description="Helical" evidence="7">
    <location>
        <begin position="293"/>
        <end position="320"/>
    </location>
</feature>
<sequence length="488" mass="54929">MPSLKNQAVNGTKWTTARTILTAITGPILLIVKTRNLSPEEFGVMAIINIFIGIISVLENFGFNTAIIRKDEVTKDERSSLFILQIMISIFLASLLVISSPLIASLFNMPPLNDLLPVLSLSILFNSPVILFTAFLEKEFQFKAVSIIHMGRELVLLISTTILFQVLSQPLYAVVIGQILAVGFMAIGITIATFSFDLLHLRLHFKLDDIKPYFKFGIVVGFQKVVIQLTHNVDEMIIGFFLPESVLGYYHFAKNLLNKFRQLLTVSFSKVLLPVLSKVKYEKERLIRGYNQISSYIATVTLPIFTGIALTTNSFIPIFFDEEWLASSNFFIILAISYIPYIISDSIGTDLLYSINKPKLALAIDFVTNLAYILLLLLVSWLQIGLYPIVILYGLYMLVKSIVTQHYVYQQFNRSFLEYLKLFTGLIASTLIMVAVVLLAQNAVLNDMSVYVDFIVSVILGVISYVASVYLFEKKTFHDLVGMVANRV</sequence>
<dbReference type="InterPro" id="IPR050833">
    <property type="entry name" value="Poly_Biosynth_Transport"/>
</dbReference>
<evidence type="ECO:0000256" key="7">
    <source>
        <dbReference type="SAM" id="Phobius"/>
    </source>
</evidence>
<dbReference type="HOGENOM" id="CLU_026911_3_1_9"/>
<keyword evidence="3" id="KW-1003">Cell membrane</keyword>
<dbReference type="RefSeq" id="WP_003778972.1">
    <property type="nucleotide sequence ID" value="NZ_JH992961.1"/>
</dbReference>
<evidence type="ECO:0000256" key="4">
    <source>
        <dbReference type="ARBA" id="ARBA00022692"/>
    </source>
</evidence>
<comment type="subcellular location">
    <subcellularLocation>
        <location evidence="1">Cell membrane</location>
        <topology evidence="1">Multi-pass membrane protein</topology>
    </subcellularLocation>
</comment>
<feature type="transmembrane region" description="Helical" evidence="7">
    <location>
        <begin position="42"/>
        <end position="61"/>
    </location>
</feature>
<feature type="transmembrane region" description="Helical" evidence="7">
    <location>
        <begin position="450"/>
        <end position="472"/>
    </location>
</feature>
<evidence type="ECO:0000313" key="9">
    <source>
        <dbReference type="Proteomes" id="UP000009875"/>
    </source>
</evidence>
<dbReference type="Pfam" id="PF13440">
    <property type="entry name" value="Polysacc_synt_3"/>
    <property type="match status" value="1"/>
</dbReference>
<organism evidence="8 9">
    <name type="scientific">Alloiococcus otitis ATCC 51267</name>
    <dbReference type="NCBI Taxonomy" id="883081"/>
    <lineage>
        <taxon>Bacteria</taxon>
        <taxon>Bacillati</taxon>
        <taxon>Bacillota</taxon>
        <taxon>Bacilli</taxon>
        <taxon>Lactobacillales</taxon>
        <taxon>Carnobacteriaceae</taxon>
        <taxon>Alloiococcus</taxon>
    </lineage>
</organism>
<dbReference type="EMBL" id="AGXA01000029">
    <property type="protein sequence ID" value="EKU93004.1"/>
    <property type="molecule type" value="Genomic_DNA"/>
</dbReference>
<dbReference type="eggNOG" id="COG2244">
    <property type="taxonomic scope" value="Bacteria"/>
</dbReference>
<comment type="similarity">
    <text evidence="2">Belongs to the polysaccharide synthase family.</text>
</comment>
<feature type="transmembrane region" description="Helical" evidence="7">
    <location>
        <begin position="326"/>
        <end position="348"/>
    </location>
</feature>
<dbReference type="PANTHER" id="PTHR30250">
    <property type="entry name" value="PST FAMILY PREDICTED COLANIC ACID TRANSPORTER"/>
    <property type="match status" value="1"/>
</dbReference>
<evidence type="ECO:0000256" key="1">
    <source>
        <dbReference type="ARBA" id="ARBA00004651"/>
    </source>
</evidence>
<feature type="transmembrane region" description="Helical" evidence="7">
    <location>
        <begin position="385"/>
        <end position="403"/>
    </location>
</feature>
<evidence type="ECO:0008006" key="10">
    <source>
        <dbReference type="Google" id="ProtNLM"/>
    </source>
</evidence>
<feature type="transmembrane region" description="Helical" evidence="7">
    <location>
        <begin position="115"/>
        <end position="134"/>
    </location>
</feature>
<protein>
    <recommendedName>
        <fullName evidence="10">Polysaccharide biosynthesis protein C-terminal domain-containing protein</fullName>
    </recommendedName>
</protein>
<keyword evidence="9" id="KW-1185">Reference proteome</keyword>
<name>K9E763_9LACT</name>
<evidence type="ECO:0000313" key="8">
    <source>
        <dbReference type="EMBL" id="EKU93004.1"/>
    </source>
</evidence>